<comment type="caution">
    <text evidence="1">The sequence shown here is derived from an EMBL/GenBank/DDBJ whole genome shotgun (WGS) entry which is preliminary data.</text>
</comment>
<evidence type="ECO:0000313" key="1">
    <source>
        <dbReference type="EMBL" id="RDX74609.1"/>
    </source>
</evidence>
<gene>
    <name evidence="1" type="ORF">CR513_45626</name>
</gene>
<organism evidence="1 2">
    <name type="scientific">Mucuna pruriens</name>
    <name type="common">Velvet bean</name>
    <name type="synonym">Dolichos pruriens</name>
    <dbReference type="NCBI Taxonomy" id="157652"/>
    <lineage>
        <taxon>Eukaryota</taxon>
        <taxon>Viridiplantae</taxon>
        <taxon>Streptophyta</taxon>
        <taxon>Embryophyta</taxon>
        <taxon>Tracheophyta</taxon>
        <taxon>Spermatophyta</taxon>
        <taxon>Magnoliopsida</taxon>
        <taxon>eudicotyledons</taxon>
        <taxon>Gunneridae</taxon>
        <taxon>Pentapetalae</taxon>
        <taxon>rosids</taxon>
        <taxon>fabids</taxon>
        <taxon>Fabales</taxon>
        <taxon>Fabaceae</taxon>
        <taxon>Papilionoideae</taxon>
        <taxon>50 kb inversion clade</taxon>
        <taxon>NPAAA clade</taxon>
        <taxon>indigoferoid/millettioid clade</taxon>
        <taxon>Phaseoleae</taxon>
        <taxon>Mucuna</taxon>
    </lineage>
</organism>
<dbReference type="AlphaFoldDB" id="A0A371F8I7"/>
<feature type="non-terminal residue" evidence="1">
    <location>
        <position position="1"/>
    </location>
</feature>
<accession>A0A371F8I7</accession>
<name>A0A371F8I7_MUCPR</name>
<dbReference type="Proteomes" id="UP000257109">
    <property type="component" value="Unassembled WGS sequence"/>
</dbReference>
<evidence type="ECO:0000313" key="2">
    <source>
        <dbReference type="Proteomes" id="UP000257109"/>
    </source>
</evidence>
<reference evidence="1" key="1">
    <citation type="submission" date="2018-05" db="EMBL/GenBank/DDBJ databases">
        <title>Draft genome of Mucuna pruriens seed.</title>
        <authorList>
            <person name="Nnadi N.E."/>
            <person name="Vos R."/>
            <person name="Hasami M.H."/>
            <person name="Devisetty U.K."/>
            <person name="Aguiy J.C."/>
        </authorList>
    </citation>
    <scope>NUCLEOTIDE SEQUENCE [LARGE SCALE GENOMIC DNA]</scope>
    <source>
        <strain evidence="1">JCA_2017</strain>
    </source>
</reference>
<sequence length="65" mass="6950">MVPGCPRPICEMARASITPAPLPSWLDAPSTDKNHLLFSSVSGPLAAISVIKSTNAWAFMWPLLS</sequence>
<protein>
    <submittedName>
        <fullName evidence="1">Uncharacterized protein</fullName>
    </submittedName>
</protein>
<dbReference type="EMBL" id="QJKJ01010123">
    <property type="protein sequence ID" value="RDX74609.1"/>
    <property type="molecule type" value="Genomic_DNA"/>
</dbReference>
<keyword evidence="2" id="KW-1185">Reference proteome</keyword>
<proteinExistence type="predicted"/>